<organism evidence="3 4">
    <name type="scientific">Sinosporangium album</name>
    <dbReference type="NCBI Taxonomy" id="504805"/>
    <lineage>
        <taxon>Bacteria</taxon>
        <taxon>Bacillati</taxon>
        <taxon>Actinomycetota</taxon>
        <taxon>Actinomycetes</taxon>
        <taxon>Streptosporangiales</taxon>
        <taxon>Streptosporangiaceae</taxon>
        <taxon>Sinosporangium</taxon>
    </lineage>
</organism>
<reference evidence="3 4" key="1">
    <citation type="submission" date="2016-10" db="EMBL/GenBank/DDBJ databases">
        <authorList>
            <person name="de Groot N.N."/>
        </authorList>
    </citation>
    <scope>NUCLEOTIDE SEQUENCE [LARGE SCALE GENOMIC DNA]</scope>
    <source>
        <strain evidence="3 4">CPCC 201354</strain>
    </source>
</reference>
<accession>A0A1G8HPQ4</accession>
<evidence type="ECO:0000256" key="2">
    <source>
        <dbReference type="SAM" id="SignalP"/>
    </source>
</evidence>
<dbReference type="Proteomes" id="UP000198923">
    <property type="component" value="Unassembled WGS sequence"/>
</dbReference>
<name>A0A1G8HPQ4_9ACTN</name>
<keyword evidence="4" id="KW-1185">Reference proteome</keyword>
<evidence type="ECO:0000256" key="1">
    <source>
        <dbReference type="SAM" id="MobiDB-lite"/>
    </source>
</evidence>
<gene>
    <name evidence="3" type="ORF">SAMN05421505_13338</name>
</gene>
<keyword evidence="2" id="KW-0732">Signal</keyword>
<protein>
    <submittedName>
        <fullName evidence="3">Uncharacterized protein</fullName>
    </submittedName>
</protein>
<evidence type="ECO:0000313" key="3">
    <source>
        <dbReference type="EMBL" id="SDI08604.1"/>
    </source>
</evidence>
<feature type="region of interest" description="Disordered" evidence="1">
    <location>
        <begin position="29"/>
        <end position="52"/>
    </location>
</feature>
<proteinExistence type="predicted"/>
<dbReference type="AlphaFoldDB" id="A0A1G8HPQ4"/>
<evidence type="ECO:0000313" key="4">
    <source>
        <dbReference type="Proteomes" id="UP000198923"/>
    </source>
</evidence>
<sequence length="89" mass="9020">MEGKVRGATAAVGLPLGVAFSSLAATNVSRGNGVRPTASVRAKPGSAKSVGTSDVTQGLVDRLDAAEPPVEAELYFLALIGVFFSETLT</sequence>
<dbReference type="EMBL" id="FNCN01000033">
    <property type="protein sequence ID" value="SDI08604.1"/>
    <property type="molecule type" value="Genomic_DNA"/>
</dbReference>
<feature type="signal peptide" evidence="2">
    <location>
        <begin position="1"/>
        <end position="24"/>
    </location>
</feature>
<feature type="chain" id="PRO_5011707121" evidence="2">
    <location>
        <begin position="25"/>
        <end position="89"/>
    </location>
</feature>